<dbReference type="InterPro" id="IPR039420">
    <property type="entry name" value="WalR-like"/>
</dbReference>
<dbReference type="Gene3D" id="3.40.50.2300">
    <property type="match status" value="1"/>
</dbReference>
<dbReference type="PROSITE" id="PS51755">
    <property type="entry name" value="OMPR_PHOB"/>
    <property type="match status" value="1"/>
</dbReference>
<evidence type="ECO:0000313" key="13">
    <source>
        <dbReference type="Proteomes" id="UP000236488"/>
    </source>
</evidence>
<dbReference type="InterPro" id="IPR036388">
    <property type="entry name" value="WH-like_DNA-bd_sf"/>
</dbReference>
<dbReference type="SUPFAM" id="SSF46894">
    <property type="entry name" value="C-terminal effector domain of the bipartite response regulators"/>
    <property type="match status" value="1"/>
</dbReference>
<feature type="domain" description="Response regulatory" evidence="9">
    <location>
        <begin position="17"/>
        <end position="173"/>
    </location>
</feature>
<evidence type="ECO:0000256" key="7">
    <source>
        <dbReference type="PROSITE-ProRule" id="PRU01091"/>
    </source>
</evidence>
<keyword evidence="13" id="KW-1185">Reference proteome</keyword>
<evidence type="ECO:0000256" key="8">
    <source>
        <dbReference type="SAM" id="MobiDB-lite"/>
    </source>
</evidence>
<keyword evidence="1 6" id="KW-0597">Phosphoprotein</keyword>
<dbReference type="GO" id="GO:0006355">
    <property type="term" value="P:regulation of DNA-templated transcription"/>
    <property type="evidence" value="ECO:0007669"/>
    <property type="project" value="InterPro"/>
</dbReference>
<dbReference type="SMART" id="SM00862">
    <property type="entry name" value="Trans_reg_C"/>
    <property type="match status" value="1"/>
</dbReference>
<feature type="domain" description="Rhodanese" evidence="10">
    <location>
        <begin position="14"/>
        <end position="62"/>
    </location>
</feature>
<keyword evidence="3 7" id="KW-0238">DNA-binding</keyword>
<dbReference type="GO" id="GO:0005829">
    <property type="term" value="C:cytosol"/>
    <property type="evidence" value="ECO:0007669"/>
    <property type="project" value="TreeGrafter"/>
</dbReference>
<dbReference type="Gene3D" id="6.10.250.690">
    <property type="match status" value="1"/>
</dbReference>
<evidence type="ECO:0000256" key="3">
    <source>
        <dbReference type="ARBA" id="ARBA00023125"/>
    </source>
</evidence>
<dbReference type="InterPro" id="IPR001789">
    <property type="entry name" value="Sig_transdc_resp-reg_receiver"/>
</dbReference>
<dbReference type="InterPro" id="IPR001763">
    <property type="entry name" value="Rhodanese-like_dom"/>
</dbReference>
<protein>
    <recommendedName>
        <fullName evidence="5">Sensory transduction protein RegX3</fullName>
    </recommendedName>
</protein>
<dbReference type="Gene3D" id="1.10.10.10">
    <property type="entry name" value="Winged helix-like DNA-binding domain superfamily/Winged helix DNA-binding domain"/>
    <property type="match status" value="1"/>
</dbReference>
<dbReference type="PANTHER" id="PTHR48111:SF72">
    <property type="entry name" value="SENSORY TRANSDUCTION PROTEIN REGX3"/>
    <property type="match status" value="1"/>
</dbReference>
<gene>
    <name evidence="12" type="ORF">C2L80_01300</name>
</gene>
<keyword evidence="2" id="KW-0805">Transcription regulation</keyword>
<dbReference type="InterPro" id="IPR001867">
    <property type="entry name" value="OmpR/PhoB-type_DNA-bd"/>
</dbReference>
<dbReference type="SUPFAM" id="SSF52172">
    <property type="entry name" value="CheY-like"/>
    <property type="match status" value="1"/>
</dbReference>
<evidence type="ECO:0000259" key="10">
    <source>
        <dbReference type="PROSITE" id="PS50206"/>
    </source>
</evidence>
<dbReference type="InterPro" id="IPR011006">
    <property type="entry name" value="CheY-like_superfamily"/>
</dbReference>
<evidence type="ECO:0000256" key="6">
    <source>
        <dbReference type="PROSITE-ProRule" id="PRU00169"/>
    </source>
</evidence>
<comment type="caution">
    <text evidence="12">The sequence shown here is derived from an EMBL/GenBank/DDBJ whole genome shotgun (WGS) entry which is preliminary data.</text>
</comment>
<dbReference type="PROSITE" id="PS50110">
    <property type="entry name" value="RESPONSE_REGULATORY"/>
    <property type="match status" value="1"/>
</dbReference>
<feature type="DNA-binding region" description="OmpR/PhoB-type" evidence="7">
    <location>
        <begin position="181"/>
        <end position="280"/>
    </location>
</feature>
<dbReference type="Proteomes" id="UP000236488">
    <property type="component" value="Unassembled WGS sequence"/>
</dbReference>
<dbReference type="PANTHER" id="PTHR48111">
    <property type="entry name" value="REGULATOR OF RPOS"/>
    <property type="match status" value="1"/>
</dbReference>
<sequence>MALGGFGMVDEHLRDKRILVVDDERDLASMVAAILRGAGFARVDVAHSGEEALAALDGRPVRSRPANPQEHGGLRPAPSSRVTSSGNSTSCEHGASESAYQLFVLDVMMPGMDGFELLTRLRERPAYTRAPVVFLTAKDEPFDRVSGLSLGADDYIAKPFLPQELVLRATAVLRRCYAEESPLLELDACRVNLATAEVLRADGETALLTAKEHEILSVLARNAGRIVTIDSLCEACWGTSFGYENSLMAHIRRLREKIEANPSKPASLVTARGLGYKLVKRG</sequence>
<feature type="domain" description="OmpR/PhoB-type" evidence="11">
    <location>
        <begin position="181"/>
        <end position="280"/>
    </location>
</feature>
<accession>A0A2K2U7V6</accession>
<reference evidence="12 13" key="1">
    <citation type="journal article" date="2018" name="Int. J. Syst. Evol. Microbiol.">
        <title>Rubneribacter badeniensis gen. nov., sp. nov. and Enteroscipio rubneri gen. nov., sp. nov., new members of the Eggerthellaceae isolated from human faeces.</title>
        <authorList>
            <person name="Danylec N."/>
            <person name="Gobl A."/>
            <person name="Stoll D.A."/>
            <person name="Hetzer B."/>
            <person name="Kulling S.E."/>
            <person name="Huch M."/>
        </authorList>
    </citation>
    <scope>NUCLEOTIDE SEQUENCE [LARGE SCALE GENOMIC DNA]</scope>
    <source>
        <strain evidence="12 13">ResAG-85</strain>
    </source>
</reference>
<dbReference type="GO" id="GO:0032993">
    <property type="term" value="C:protein-DNA complex"/>
    <property type="evidence" value="ECO:0007669"/>
    <property type="project" value="TreeGrafter"/>
</dbReference>
<dbReference type="CDD" id="cd00383">
    <property type="entry name" value="trans_reg_C"/>
    <property type="match status" value="1"/>
</dbReference>
<evidence type="ECO:0000256" key="2">
    <source>
        <dbReference type="ARBA" id="ARBA00023015"/>
    </source>
</evidence>
<dbReference type="InterPro" id="IPR016032">
    <property type="entry name" value="Sig_transdc_resp-reg_C-effctor"/>
</dbReference>
<evidence type="ECO:0000256" key="4">
    <source>
        <dbReference type="ARBA" id="ARBA00023163"/>
    </source>
</evidence>
<evidence type="ECO:0000259" key="9">
    <source>
        <dbReference type="PROSITE" id="PS50110"/>
    </source>
</evidence>
<dbReference type="Pfam" id="PF00072">
    <property type="entry name" value="Response_reg"/>
    <property type="match status" value="1"/>
</dbReference>
<feature type="compositionally biased region" description="Low complexity" evidence="8">
    <location>
        <begin position="79"/>
        <end position="90"/>
    </location>
</feature>
<dbReference type="SMART" id="SM00448">
    <property type="entry name" value="REC"/>
    <property type="match status" value="1"/>
</dbReference>
<evidence type="ECO:0000256" key="1">
    <source>
        <dbReference type="ARBA" id="ARBA00022553"/>
    </source>
</evidence>
<evidence type="ECO:0000259" key="11">
    <source>
        <dbReference type="PROSITE" id="PS51755"/>
    </source>
</evidence>
<feature type="region of interest" description="Disordered" evidence="8">
    <location>
        <begin position="56"/>
        <end position="93"/>
    </location>
</feature>
<dbReference type="CDD" id="cd17574">
    <property type="entry name" value="REC_OmpR"/>
    <property type="match status" value="1"/>
</dbReference>
<dbReference type="AlphaFoldDB" id="A0A2K2U7V6"/>
<dbReference type="GO" id="GO:0000976">
    <property type="term" value="F:transcription cis-regulatory region binding"/>
    <property type="evidence" value="ECO:0007669"/>
    <property type="project" value="TreeGrafter"/>
</dbReference>
<dbReference type="EMBL" id="PPEL01000003">
    <property type="protein sequence ID" value="PNV66364.1"/>
    <property type="molecule type" value="Genomic_DNA"/>
</dbReference>
<dbReference type="GO" id="GO:0000156">
    <property type="term" value="F:phosphorelay response regulator activity"/>
    <property type="evidence" value="ECO:0007669"/>
    <property type="project" value="TreeGrafter"/>
</dbReference>
<feature type="modified residue" description="4-aspartylphosphate" evidence="6">
    <location>
        <position position="106"/>
    </location>
</feature>
<evidence type="ECO:0000313" key="12">
    <source>
        <dbReference type="EMBL" id="PNV66364.1"/>
    </source>
</evidence>
<dbReference type="PROSITE" id="PS50206">
    <property type="entry name" value="RHODANESE_3"/>
    <property type="match status" value="1"/>
</dbReference>
<evidence type="ECO:0000256" key="5">
    <source>
        <dbReference type="ARBA" id="ARBA00041201"/>
    </source>
</evidence>
<organism evidence="12 13">
    <name type="scientific">Rubneribacter badeniensis</name>
    <dbReference type="NCBI Taxonomy" id="2070688"/>
    <lineage>
        <taxon>Bacteria</taxon>
        <taxon>Bacillati</taxon>
        <taxon>Actinomycetota</taxon>
        <taxon>Coriobacteriia</taxon>
        <taxon>Eggerthellales</taxon>
        <taxon>Eggerthellaceae</taxon>
        <taxon>Rubneribacter</taxon>
    </lineage>
</organism>
<dbReference type="Pfam" id="PF00486">
    <property type="entry name" value="Trans_reg_C"/>
    <property type="match status" value="1"/>
</dbReference>
<keyword evidence="4" id="KW-0804">Transcription</keyword>
<name>A0A2K2U7V6_9ACTN</name>
<proteinExistence type="predicted"/>